<feature type="compositionally biased region" description="Basic and acidic residues" evidence="2">
    <location>
        <begin position="343"/>
        <end position="364"/>
    </location>
</feature>
<reference evidence="3 4" key="1">
    <citation type="submission" date="2018-02" db="EMBL/GenBank/DDBJ databases">
        <title>The genomes of Aspergillus section Nigri reveals drivers in fungal speciation.</title>
        <authorList>
            <consortium name="DOE Joint Genome Institute"/>
            <person name="Vesth T.C."/>
            <person name="Nybo J."/>
            <person name="Theobald S."/>
            <person name="Brandl J."/>
            <person name="Frisvad J.C."/>
            <person name="Nielsen K.F."/>
            <person name="Lyhne E.K."/>
            <person name="Kogle M.E."/>
            <person name="Kuo A."/>
            <person name="Riley R."/>
            <person name="Clum A."/>
            <person name="Nolan M."/>
            <person name="Lipzen A."/>
            <person name="Salamov A."/>
            <person name="Henrissat B."/>
            <person name="Wiebenga A."/>
            <person name="De vries R.P."/>
            <person name="Grigoriev I.V."/>
            <person name="Mortensen U.H."/>
            <person name="Andersen M.R."/>
            <person name="Baker S.E."/>
        </authorList>
    </citation>
    <scope>NUCLEOTIDE SEQUENCE [LARGE SCALE GENOMIC DNA]</scope>
    <source>
        <strain evidence="3 4">CBS 121057</strain>
    </source>
</reference>
<organism evidence="3 4">
    <name type="scientific">Aspergillus sclerotiicarbonarius (strain CBS 121057 / IBT 28362)</name>
    <dbReference type="NCBI Taxonomy" id="1448318"/>
    <lineage>
        <taxon>Eukaryota</taxon>
        <taxon>Fungi</taxon>
        <taxon>Dikarya</taxon>
        <taxon>Ascomycota</taxon>
        <taxon>Pezizomycotina</taxon>
        <taxon>Eurotiomycetes</taxon>
        <taxon>Eurotiomycetidae</taxon>
        <taxon>Eurotiales</taxon>
        <taxon>Aspergillaceae</taxon>
        <taxon>Aspergillus</taxon>
        <taxon>Aspergillus subgen. Circumdati</taxon>
    </lineage>
</organism>
<dbReference type="AlphaFoldDB" id="A0A319F7M0"/>
<gene>
    <name evidence="3" type="ORF">BO78DRAFT_378861</name>
</gene>
<dbReference type="VEuPathDB" id="FungiDB:BO78DRAFT_378861"/>
<feature type="region of interest" description="Disordered" evidence="2">
    <location>
        <begin position="343"/>
        <end position="389"/>
    </location>
</feature>
<keyword evidence="1" id="KW-0175">Coiled coil</keyword>
<feature type="coiled-coil region" evidence="1">
    <location>
        <begin position="63"/>
        <end position="90"/>
    </location>
</feature>
<accession>A0A319F7M0</accession>
<proteinExistence type="predicted"/>
<keyword evidence="4" id="KW-1185">Reference proteome</keyword>
<evidence type="ECO:0000313" key="4">
    <source>
        <dbReference type="Proteomes" id="UP000248423"/>
    </source>
</evidence>
<dbReference type="Proteomes" id="UP000248423">
    <property type="component" value="Unassembled WGS sequence"/>
</dbReference>
<evidence type="ECO:0000256" key="1">
    <source>
        <dbReference type="SAM" id="Coils"/>
    </source>
</evidence>
<evidence type="ECO:0000256" key="2">
    <source>
        <dbReference type="SAM" id="MobiDB-lite"/>
    </source>
</evidence>
<dbReference type="EMBL" id="KZ826414">
    <property type="protein sequence ID" value="PYI01483.1"/>
    <property type="molecule type" value="Genomic_DNA"/>
</dbReference>
<protein>
    <submittedName>
        <fullName evidence="3">Uncharacterized protein</fullName>
    </submittedName>
</protein>
<evidence type="ECO:0000313" key="3">
    <source>
        <dbReference type="EMBL" id="PYI01483.1"/>
    </source>
</evidence>
<name>A0A319F7M0_ASPSB</name>
<dbReference type="STRING" id="1448318.A0A319F7M0"/>
<dbReference type="OrthoDB" id="4446399at2759"/>
<feature type="compositionally biased region" description="Polar residues" evidence="2">
    <location>
        <begin position="366"/>
        <end position="376"/>
    </location>
</feature>
<feature type="region of interest" description="Disordered" evidence="2">
    <location>
        <begin position="263"/>
        <end position="294"/>
    </location>
</feature>
<sequence length="389" mass="44563">MDQSLGNIIGDAIREGLGDLRSVFQVAQQFLTVQQEVRKEIKEQYQVFHEVVKDLYNENSVRDKETKEQLQGIRDEIKDLRKENNMRDKETKRKGEFANVYNRFSVVDARLDAMNATLANSKLAYLPQKITPFPMFDDSNNRLPIPECFPSRLATLISLKSKRHWPKLRELLAYYQLEAVTIQVIYDQDTVSMDSMDCNFTGSQYKYTEQQLQDAIAADPERAISILGSHLGIDPVVLRKRSSSHDFSQMLQQLGKRARHDNYGELFPNTTREQNGAQETPSKKPCVNRMSPKLPEPAITPPIFDWDVYYEAHASTLGWEPDASKFRRDTAHLPRIRDTTWDTALKHQQYDGGKGDDPVEKEPRSPASSWISTEKIPSSREGSQDGGLH</sequence>
<feature type="compositionally biased region" description="Polar residues" evidence="2">
    <location>
        <begin position="268"/>
        <end position="280"/>
    </location>
</feature>